<comment type="caution">
    <text evidence="1">The sequence shown here is derived from an EMBL/GenBank/DDBJ whole genome shotgun (WGS) entry which is preliminary data.</text>
</comment>
<dbReference type="Proteomes" id="UP000299102">
    <property type="component" value="Unassembled WGS sequence"/>
</dbReference>
<protein>
    <submittedName>
        <fullName evidence="1">Uncharacterized protein</fullName>
    </submittedName>
</protein>
<gene>
    <name evidence="1" type="ORF">EVAR_6263_1</name>
</gene>
<dbReference type="EMBL" id="BGZK01000042">
    <property type="protein sequence ID" value="GBP10699.1"/>
    <property type="molecule type" value="Genomic_DNA"/>
</dbReference>
<proteinExistence type="predicted"/>
<sequence length="133" mass="14309">MTLALTAGELGGSRVLECCCIFYYISPAALVVDFIHSPAEVYLPAIFLKIPQSKRHPYSFAMPARPSVCLHLNSLLLENCNLVGSKGSFLNSSTLTQHEPGPLKAVVTPNMTTSYADSLTCPPRPAAIDIDLS</sequence>
<evidence type="ECO:0000313" key="2">
    <source>
        <dbReference type="Proteomes" id="UP000299102"/>
    </source>
</evidence>
<name>A0A4C1T864_EUMVA</name>
<evidence type="ECO:0000313" key="1">
    <source>
        <dbReference type="EMBL" id="GBP10699.1"/>
    </source>
</evidence>
<keyword evidence="2" id="KW-1185">Reference proteome</keyword>
<dbReference type="AlphaFoldDB" id="A0A4C1T864"/>
<reference evidence="1 2" key="1">
    <citation type="journal article" date="2019" name="Commun. Biol.">
        <title>The bagworm genome reveals a unique fibroin gene that provides high tensile strength.</title>
        <authorList>
            <person name="Kono N."/>
            <person name="Nakamura H."/>
            <person name="Ohtoshi R."/>
            <person name="Tomita M."/>
            <person name="Numata K."/>
            <person name="Arakawa K."/>
        </authorList>
    </citation>
    <scope>NUCLEOTIDE SEQUENCE [LARGE SCALE GENOMIC DNA]</scope>
</reference>
<accession>A0A4C1T864</accession>
<organism evidence="1 2">
    <name type="scientific">Eumeta variegata</name>
    <name type="common">Bagworm moth</name>
    <name type="synonym">Eumeta japonica</name>
    <dbReference type="NCBI Taxonomy" id="151549"/>
    <lineage>
        <taxon>Eukaryota</taxon>
        <taxon>Metazoa</taxon>
        <taxon>Ecdysozoa</taxon>
        <taxon>Arthropoda</taxon>
        <taxon>Hexapoda</taxon>
        <taxon>Insecta</taxon>
        <taxon>Pterygota</taxon>
        <taxon>Neoptera</taxon>
        <taxon>Endopterygota</taxon>
        <taxon>Lepidoptera</taxon>
        <taxon>Glossata</taxon>
        <taxon>Ditrysia</taxon>
        <taxon>Tineoidea</taxon>
        <taxon>Psychidae</taxon>
        <taxon>Oiketicinae</taxon>
        <taxon>Eumeta</taxon>
    </lineage>
</organism>